<keyword evidence="2" id="KW-1185">Reference proteome</keyword>
<organism evidence="1 2">
    <name type="scientific">Eubacterium segne</name>
    <dbReference type="NCBI Taxonomy" id="2763045"/>
    <lineage>
        <taxon>Bacteria</taxon>
        <taxon>Bacillati</taxon>
        <taxon>Bacillota</taxon>
        <taxon>Clostridia</taxon>
        <taxon>Eubacteriales</taxon>
        <taxon>Eubacteriaceae</taxon>
        <taxon>Eubacterium</taxon>
    </lineage>
</organism>
<evidence type="ECO:0000313" key="1">
    <source>
        <dbReference type="EMBL" id="MBC5668927.1"/>
    </source>
</evidence>
<name>A0ABR7F5P4_9FIRM</name>
<proteinExistence type="predicted"/>
<protein>
    <recommendedName>
        <fullName evidence="3">Restriction endonuclease type IV Mrr domain-containing protein</fullName>
    </recommendedName>
</protein>
<evidence type="ECO:0008006" key="3">
    <source>
        <dbReference type="Google" id="ProtNLM"/>
    </source>
</evidence>
<dbReference type="RefSeq" id="WP_021952423.1">
    <property type="nucleotide sequence ID" value="NZ_JACOOZ010000011.1"/>
</dbReference>
<reference evidence="1 2" key="1">
    <citation type="submission" date="2020-08" db="EMBL/GenBank/DDBJ databases">
        <title>Genome public.</title>
        <authorList>
            <person name="Liu C."/>
            <person name="Sun Q."/>
        </authorList>
    </citation>
    <scope>NUCLEOTIDE SEQUENCE [LARGE SCALE GENOMIC DNA]</scope>
    <source>
        <strain evidence="1 2">BX4</strain>
    </source>
</reference>
<sequence length="310" mass="35988">MKEHQAREYIFEEKVKKLLQDSRYISIIEEEVPGRSGYHDIHAYGRINVPTAFLYPVRIICQYKYYAKNRVELNHIRDFGGIMADISEKNYTIKGEAKNIPDRYTYSGCFFSATAFSRDAQEYAWAHNIFMVSLERIGVMQPILKKIDNFVAGLSESTINNITKQELLEGYEREVEEESVMPEAVIGIVNGVYPVMIMGKKDWLKPVLEEAENSEIGKVYIDSVYRSENQFEANFELNFMESSGEFSVPVAVLEKLMEREDNNTRDHVVFNVDIPYVTKKGRKIFISMEVFVEGFNRGDYTNKQISFFQL</sequence>
<gene>
    <name evidence="1" type="ORF">H8S00_13205</name>
</gene>
<dbReference type="Proteomes" id="UP000597877">
    <property type="component" value="Unassembled WGS sequence"/>
</dbReference>
<evidence type="ECO:0000313" key="2">
    <source>
        <dbReference type="Proteomes" id="UP000597877"/>
    </source>
</evidence>
<dbReference type="EMBL" id="JACOOZ010000011">
    <property type="protein sequence ID" value="MBC5668927.1"/>
    <property type="molecule type" value="Genomic_DNA"/>
</dbReference>
<dbReference type="InterPro" id="IPR011856">
    <property type="entry name" value="tRNA_endonuc-like_dom_sf"/>
</dbReference>
<comment type="caution">
    <text evidence="1">The sequence shown here is derived from an EMBL/GenBank/DDBJ whole genome shotgun (WGS) entry which is preliminary data.</text>
</comment>
<dbReference type="Gene3D" id="3.40.1350.10">
    <property type="match status" value="1"/>
</dbReference>
<accession>A0ABR7F5P4</accession>